<name>A0A1Y6BJ57_9BACT</name>
<keyword evidence="9 15" id="KW-0663">Pyridoxal phosphate</keyword>
<evidence type="ECO:0000256" key="10">
    <source>
        <dbReference type="ARBA" id="ARBA00048212"/>
    </source>
</evidence>
<dbReference type="UniPathway" id="UPA00048">
    <property type="reaction ID" value="UER00073"/>
</dbReference>
<accession>A0A1Y6BJ57</accession>
<dbReference type="AlphaFoldDB" id="A0A1Y6BJ57"/>
<dbReference type="PANTHER" id="PTHR42825">
    <property type="entry name" value="AMINO ACID AMINOTRANSFERASE"/>
    <property type="match status" value="1"/>
</dbReference>
<comment type="pathway">
    <text evidence="5">Amino-acid biosynthesis; L-leucine biosynthesis; L-leucine from 3-methyl-2-oxobutanoate: step 4/4.</text>
</comment>
<evidence type="ECO:0000256" key="14">
    <source>
        <dbReference type="RuleBase" id="RU004106"/>
    </source>
</evidence>
<dbReference type="STRING" id="1513793.SAMN06296036_105265"/>
<dbReference type="PIRSF" id="PIRSF006468">
    <property type="entry name" value="BCAT1"/>
    <property type="match status" value="1"/>
</dbReference>
<dbReference type="GO" id="GO:0052654">
    <property type="term" value="F:L-leucine-2-oxoglutarate transaminase activity"/>
    <property type="evidence" value="ECO:0007669"/>
    <property type="project" value="RHEA"/>
</dbReference>
<keyword evidence="16" id="KW-0028">Amino-acid biosynthesis</keyword>
<dbReference type="GO" id="GO:0052655">
    <property type="term" value="F:L-valine-2-oxoglutarate transaminase activity"/>
    <property type="evidence" value="ECO:0007669"/>
    <property type="project" value="RHEA"/>
</dbReference>
<dbReference type="UniPathway" id="UPA00049">
    <property type="reaction ID" value="UER00062"/>
</dbReference>
<protein>
    <recommendedName>
        <fullName evidence="16">Branched-chain-amino-acid aminotransferase</fullName>
        <ecNumber evidence="16">2.6.1.42</ecNumber>
    </recommendedName>
</protein>
<reference evidence="18" key="1">
    <citation type="submission" date="2017-04" db="EMBL/GenBank/DDBJ databases">
        <authorList>
            <person name="Varghese N."/>
            <person name="Submissions S."/>
        </authorList>
    </citation>
    <scope>NUCLEOTIDE SEQUENCE [LARGE SCALE GENOMIC DNA]</scope>
    <source>
        <strain evidence="18">RKEM611</strain>
    </source>
</reference>
<dbReference type="Pfam" id="PF01063">
    <property type="entry name" value="Aminotran_4"/>
    <property type="match status" value="1"/>
</dbReference>
<sequence>MLNDFLPISPALRQVASDFTLPEPLGFGTHVAPIMVTCDFTSGAWQEARIAPFQAFSILPSAKILHYGQQIFEGMKAYRYENGHPRLFRPLDNLGRFNASARRMAMPEIPSQIFMSALGSMVHYLRGVIPQGVGESLYIRPVMMALDSGLSLAPSQDYRFYLIASPSGSYFAGGDVHALIERSDCRAAPGGTGSVKTAGNYGGSIKSAIHARSMGYQQTLWLDARHQKFVEEFSGMNMFAVRDGILYTPELNSTILPGITRDSVIKLARSLGYDVREEAIDIDELVSDIKSGICSELFACGTAAIITPVAALGEYDGTLYTLQNTASPVAMTLRTRLLEIQIGLADDPFHWSQVVAPKARTSETSAAAAL</sequence>
<dbReference type="NCBIfam" id="NF009897">
    <property type="entry name" value="PRK13357.1"/>
    <property type="match status" value="1"/>
</dbReference>
<dbReference type="PANTHER" id="PTHR42825:SF2">
    <property type="entry name" value="BRANCHED-CHAIN-AMINO-ACID AMINOTRANSFERASE 3, CHLOROPLASTIC-RELATED"/>
    <property type="match status" value="1"/>
</dbReference>
<evidence type="ECO:0000256" key="12">
    <source>
        <dbReference type="ARBA" id="ARBA00049229"/>
    </source>
</evidence>
<dbReference type="NCBIfam" id="TIGR01123">
    <property type="entry name" value="ilvE_II"/>
    <property type="match status" value="1"/>
</dbReference>
<evidence type="ECO:0000256" key="3">
    <source>
        <dbReference type="ARBA" id="ARBA00004824"/>
    </source>
</evidence>
<evidence type="ECO:0000256" key="2">
    <source>
        <dbReference type="ARBA" id="ARBA00003109"/>
    </source>
</evidence>
<dbReference type="InterPro" id="IPR005786">
    <property type="entry name" value="B_amino_transII"/>
</dbReference>
<comment type="similarity">
    <text evidence="6 14">Belongs to the class-IV pyridoxal-phosphate-dependent aminotransferase family.</text>
</comment>
<evidence type="ECO:0000256" key="8">
    <source>
        <dbReference type="ARBA" id="ARBA00022679"/>
    </source>
</evidence>
<evidence type="ECO:0000256" key="11">
    <source>
        <dbReference type="ARBA" id="ARBA00048798"/>
    </source>
</evidence>
<keyword evidence="16" id="KW-0100">Branched-chain amino acid biosynthesis</keyword>
<dbReference type="CDD" id="cd01557">
    <property type="entry name" value="BCAT_beta_family"/>
    <property type="match status" value="1"/>
</dbReference>
<evidence type="ECO:0000313" key="18">
    <source>
        <dbReference type="Proteomes" id="UP000192907"/>
    </source>
</evidence>
<comment type="catalytic activity">
    <reaction evidence="11 16">
        <text>L-isoleucine + 2-oxoglutarate = (S)-3-methyl-2-oxopentanoate + L-glutamate</text>
        <dbReference type="Rhea" id="RHEA:24801"/>
        <dbReference type="ChEBI" id="CHEBI:16810"/>
        <dbReference type="ChEBI" id="CHEBI:29985"/>
        <dbReference type="ChEBI" id="CHEBI:35146"/>
        <dbReference type="ChEBI" id="CHEBI:58045"/>
        <dbReference type="EC" id="2.6.1.42"/>
    </reaction>
</comment>
<evidence type="ECO:0000256" key="9">
    <source>
        <dbReference type="ARBA" id="ARBA00022898"/>
    </source>
</evidence>
<keyword evidence="8 16" id="KW-0808">Transferase</keyword>
<dbReference type="SUPFAM" id="SSF56752">
    <property type="entry name" value="D-aminoacid aminotransferase-like PLP-dependent enzymes"/>
    <property type="match status" value="1"/>
</dbReference>
<dbReference type="RefSeq" id="WP_132317181.1">
    <property type="nucleotide sequence ID" value="NZ_FWZT01000005.1"/>
</dbReference>
<evidence type="ECO:0000256" key="15">
    <source>
        <dbReference type="RuleBase" id="RU004516"/>
    </source>
</evidence>
<dbReference type="InterPro" id="IPR001544">
    <property type="entry name" value="Aminotrans_IV"/>
</dbReference>
<keyword evidence="7 16" id="KW-0032">Aminotransferase</keyword>
<dbReference type="GO" id="GO:0009098">
    <property type="term" value="P:L-leucine biosynthetic process"/>
    <property type="evidence" value="ECO:0007669"/>
    <property type="project" value="UniProtKB-UniPathway"/>
</dbReference>
<evidence type="ECO:0000256" key="16">
    <source>
        <dbReference type="RuleBase" id="RU004517"/>
    </source>
</evidence>
<evidence type="ECO:0000313" key="17">
    <source>
        <dbReference type="EMBL" id="SMF13992.1"/>
    </source>
</evidence>
<dbReference type="UniPathway" id="UPA00047">
    <property type="reaction ID" value="UER00058"/>
</dbReference>
<evidence type="ECO:0000256" key="5">
    <source>
        <dbReference type="ARBA" id="ARBA00005072"/>
    </source>
</evidence>
<evidence type="ECO:0000256" key="7">
    <source>
        <dbReference type="ARBA" id="ARBA00022576"/>
    </source>
</evidence>
<proteinExistence type="inferred from homology"/>
<dbReference type="GO" id="GO:0052656">
    <property type="term" value="F:L-isoleucine-2-oxoglutarate transaminase activity"/>
    <property type="evidence" value="ECO:0007669"/>
    <property type="project" value="RHEA"/>
</dbReference>
<dbReference type="Gene3D" id="3.20.10.10">
    <property type="entry name" value="D-amino Acid Aminotransferase, subunit A, domain 2"/>
    <property type="match status" value="1"/>
</dbReference>
<dbReference type="InterPro" id="IPR043131">
    <property type="entry name" value="BCAT-like_N"/>
</dbReference>
<comment type="cofactor">
    <cofactor evidence="1 15">
        <name>pyridoxal 5'-phosphate</name>
        <dbReference type="ChEBI" id="CHEBI:597326"/>
    </cofactor>
</comment>
<dbReference type="PROSITE" id="PS00770">
    <property type="entry name" value="AA_TRANSFER_CLASS_4"/>
    <property type="match status" value="1"/>
</dbReference>
<dbReference type="InterPro" id="IPR036038">
    <property type="entry name" value="Aminotransferase-like"/>
</dbReference>
<keyword evidence="18" id="KW-1185">Reference proteome</keyword>
<dbReference type="GO" id="GO:0009099">
    <property type="term" value="P:L-valine biosynthetic process"/>
    <property type="evidence" value="ECO:0007669"/>
    <property type="project" value="UniProtKB-UniPathway"/>
</dbReference>
<dbReference type="OrthoDB" id="5288709at2"/>
<comment type="pathway">
    <text evidence="3">Amino-acid biosynthesis; L-isoleucine biosynthesis; L-isoleucine from 2-oxobutanoate: step 4/4.</text>
</comment>
<dbReference type="InterPro" id="IPR018300">
    <property type="entry name" value="Aminotrans_IV_CS"/>
</dbReference>
<evidence type="ECO:0000256" key="1">
    <source>
        <dbReference type="ARBA" id="ARBA00001933"/>
    </source>
</evidence>
<dbReference type="InterPro" id="IPR033939">
    <property type="entry name" value="BCAT_family"/>
</dbReference>
<dbReference type="Gene3D" id="3.30.470.10">
    <property type="match status" value="1"/>
</dbReference>
<dbReference type="EMBL" id="FWZT01000005">
    <property type="protein sequence ID" value="SMF13992.1"/>
    <property type="molecule type" value="Genomic_DNA"/>
</dbReference>
<evidence type="ECO:0000256" key="13">
    <source>
        <dbReference type="PIRSR" id="PIRSR006468-1"/>
    </source>
</evidence>
<comment type="function">
    <text evidence="2">Acts on leucine, isoleucine and valine.</text>
</comment>
<gene>
    <name evidence="17" type="ORF">SAMN06296036_105265</name>
</gene>
<comment type="pathway">
    <text evidence="4">Amino-acid biosynthesis; L-valine biosynthesis; L-valine from pyruvate: step 4/4.</text>
</comment>
<evidence type="ECO:0000256" key="4">
    <source>
        <dbReference type="ARBA" id="ARBA00004931"/>
    </source>
</evidence>
<organism evidence="17 18">
    <name type="scientific">Pseudobacteriovorax antillogorgiicola</name>
    <dbReference type="NCBI Taxonomy" id="1513793"/>
    <lineage>
        <taxon>Bacteria</taxon>
        <taxon>Pseudomonadati</taxon>
        <taxon>Bdellovibrionota</taxon>
        <taxon>Oligoflexia</taxon>
        <taxon>Oligoflexales</taxon>
        <taxon>Pseudobacteriovoracaceae</taxon>
        <taxon>Pseudobacteriovorax</taxon>
    </lineage>
</organism>
<comment type="catalytic activity">
    <reaction evidence="12 16">
        <text>L-leucine + 2-oxoglutarate = 4-methyl-2-oxopentanoate + L-glutamate</text>
        <dbReference type="Rhea" id="RHEA:18321"/>
        <dbReference type="ChEBI" id="CHEBI:16810"/>
        <dbReference type="ChEBI" id="CHEBI:17865"/>
        <dbReference type="ChEBI" id="CHEBI:29985"/>
        <dbReference type="ChEBI" id="CHEBI:57427"/>
        <dbReference type="EC" id="2.6.1.42"/>
    </reaction>
</comment>
<dbReference type="InterPro" id="IPR043132">
    <property type="entry name" value="BCAT-like_C"/>
</dbReference>
<feature type="modified residue" description="N6-(pyridoxal phosphate)lysine" evidence="13">
    <location>
        <position position="196"/>
    </location>
</feature>
<dbReference type="EC" id="2.6.1.42" evidence="16"/>
<dbReference type="GO" id="GO:0009097">
    <property type="term" value="P:isoleucine biosynthetic process"/>
    <property type="evidence" value="ECO:0007669"/>
    <property type="project" value="UniProtKB-UniPathway"/>
</dbReference>
<comment type="catalytic activity">
    <reaction evidence="10 16">
        <text>L-valine + 2-oxoglutarate = 3-methyl-2-oxobutanoate + L-glutamate</text>
        <dbReference type="Rhea" id="RHEA:24813"/>
        <dbReference type="ChEBI" id="CHEBI:11851"/>
        <dbReference type="ChEBI" id="CHEBI:16810"/>
        <dbReference type="ChEBI" id="CHEBI:29985"/>
        <dbReference type="ChEBI" id="CHEBI:57762"/>
        <dbReference type="EC" id="2.6.1.42"/>
    </reaction>
</comment>
<evidence type="ECO:0000256" key="6">
    <source>
        <dbReference type="ARBA" id="ARBA00009320"/>
    </source>
</evidence>
<dbReference type="Proteomes" id="UP000192907">
    <property type="component" value="Unassembled WGS sequence"/>
</dbReference>